<protein>
    <submittedName>
        <fullName evidence="3">Aste57867_25425 protein</fullName>
    </submittedName>
</protein>
<feature type="compositionally biased region" description="Basic residues" evidence="1">
    <location>
        <begin position="478"/>
        <end position="493"/>
    </location>
</feature>
<dbReference type="EMBL" id="CAADRA010007559">
    <property type="protein sequence ID" value="VFU02049.1"/>
    <property type="molecule type" value="Genomic_DNA"/>
</dbReference>
<reference evidence="2" key="2">
    <citation type="submission" date="2019-06" db="EMBL/GenBank/DDBJ databases">
        <title>Genomics analysis of Aphanomyces spp. identifies a new class of oomycete effector associated with host adaptation.</title>
        <authorList>
            <person name="Gaulin E."/>
        </authorList>
    </citation>
    <scope>NUCLEOTIDE SEQUENCE</scope>
    <source>
        <strain evidence="2">CBS 578.67</strain>
    </source>
</reference>
<evidence type="ECO:0000313" key="3">
    <source>
        <dbReference type="EMBL" id="VFU02049.1"/>
    </source>
</evidence>
<proteinExistence type="predicted"/>
<feature type="region of interest" description="Disordered" evidence="1">
    <location>
        <begin position="533"/>
        <end position="553"/>
    </location>
</feature>
<feature type="region of interest" description="Disordered" evidence="1">
    <location>
        <begin position="468"/>
        <end position="502"/>
    </location>
</feature>
<evidence type="ECO:0000256" key="1">
    <source>
        <dbReference type="SAM" id="MobiDB-lite"/>
    </source>
</evidence>
<name>A0A485LT06_9STRA</name>
<keyword evidence="4" id="KW-1185">Reference proteome</keyword>
<evidence type="ECO:0000313" key="2">
    <source>
        <dbReference type="EMBL" id="KAF0682473.1"/>
    </source>
</evidence>
<gene>
    <name evidence="3" type="primary">Aste57867_25425</name>
    <name evidence="2" type="ORF">As57867_025346</name>
    <name evidence="3" type="ORF">ASTE57867_25425</name>
</gene>
<dbReference type="EMBL" id="VJMH01007533">
    <property type="protein sequence ID" value="KAF0682473.1"/>
    <property type="molecule type" value="Genomic_DNA"/>
</dbReference>
<sequence length="553" mass="61076">MSVADTLHLWDEVARLKQHVADLQQSERVLLDAAKAAADERHRFVTYPQLEAGLSLKTSTTTTASEMEKLKTRFMEAMRTKADMTLLDAVYLKKLDLAAFEAYEVNMDKQRAVMEQKLRDLFGTLALQIERDVHHVKDLMDVNEKRILGAMRDVAQLETQHSVLGDRVRAVEAKCRGGDDDAGRVTPGGDSVYFETNDQTTFRTFEAAINALHAEKVAADVDTARVAARLAEMQGIVEATQKEASKKQRDLAAVIAVEVKKVQEADTKMIRAMEVQQRALAKQIQEAQASASAAVAAVDAFQTNMALALQDACDKTAAMSMKSMAKETEHLRDLIKRNQYVSAESTKRVDDKLDAALTLSLLPLEKQVAQLGRACDATRRDVVEMKGPFLTEVRNLKEENGAILGEIRRQQDVSRELVLDYRETKTLNQASEWTGAGRHIPSTAKARPHSVNVAKRHAIAELARGVHHGGGAANVPTRPKKDRAKTAHPKLNSRKMPMSRPALDDDDMFNFGQTTADPIENAFLLLTKSPSAPVAATRSPQPSSDNNNEHCVI</sequence>
<organism evidence="3 4">
    <name type="scientific">Aphanomyces stellatus</name>
    <dbReference type="NCBI Taxonomy" id="120398"/>
    <lineage>
        <taxon>Eukaryota</taxon>
        <taxon>Sar</taxon>
        <taxon>Stramenopiles</taxon>
        <taxon>Oomycota</taxon>
        <taxon>Saprolegniomycetes</taxon>
        <taxon>Saprolegniales</taxon>
        <taxon>Verrucalvaceae</taxon>
        <taxon>Aphanomyces</taxon>
    </lineage>
</organism>
<dbReference type="OrthoDB" id="68215at2759"/>
<evidence type="ECO:0000313" key="4">
    <source>
        <dbReference type="Proteomes" id="UP000332933"/>
    </source>
</evidence>
<accession>A0A485LT06</accession>
<dbReference type="Proteomes" id="UP000332933">
    <property type="component" value="Unassembled WGS sequence"/>
</dbReference>
<dbReference type="AlphaFoldDB" id="A0A485LT06"/>
<reference evidence="3 4" key="1">
    <citation type="submission" date="2019-03" db="EMBL/GenBank/DDBJ databases">
        <authorList>
            <person name="Gaulin E."/>
            <person name="Dumas B."/>
        </authorList>
    </citation>
    <scope>NUCLEOTIDE SEQUENCE [LARGE SCALE GENOMIC DNA]</scope>
    <source>
        <strain evidence="3">CBS 568.67</strain>
    </source>
</reference>